<sequence>MIPRTKRVGKKDFPPFTTKGRSFSTPLFSCKIVSGKDAGATNRYAVVVSKKVAKSAVVRNTLKRRFFNAIRGTKGFTSKGSIGIFYVRTPAVLASYRDIADEVEKILS</sequence>
<reference evidence="7 8" key="1">
    <citation type="journal article" date="2016" name="Nat. Commun.">
        <title>Thousands of microbial genomes shed light on interconnected biogeochemical processes in an aquifer system.</title>
        <authorList>
            <person name="Anantharaman K."/>
            <person name="Brown C.T."/>
            <person name="Hug L.A."/>
            <person name="Sharon I."/>
            <person name="Castelle C.J."/>
            <person name="Probst A.J."/>
            <person name="Thomas B.C."/>
            <person name="Singh A."/>
            <person name="Wilkins M.J."/>
            <person name="Karaoz U."/>
            <person name="Brodie E.L."/>
            <person name="Williams K.H."/>
            <person name="Hubbard S.S."/>
            <person name="Banfield J.F."/>
        </authorList>
    </citation>
    <scope>NUCLEOTIDE SEQUENCE [LARGE SCALE GENOMIC DNA]</scope>
</reference>
<dbReference type="InterPro" id="IPR020568">
    <property type="entry name" value="Ribosomal_Su5_D2-typ_SF"/>
</dbReference>
<proteinExistence type="predicted"/>
<evidence type="ECO:0000313" key="8">
    <source>
        <dbReference type="Proteomes" id="UP000178168"/>
    </source>
</evidence>
<dbReference type="Gene3D" id="3.30.230.10">
    <property type="match status" value="1"/>
</dbReference>
<keyword evidence="5" id="KW-0694">RNA-binding</keyword>
<dbReference type="EMBL" id="MHUZ01000036">
    <property type="protein sequence ID" value="OHA84703.1"/>
    <property type="molecule type" value="Genomic_DNA"/>
</dbReference>
<evidence type="ECO:0000256" key="2">
    <source>
        <dbReference type="ARBA" id="ARBA00022722"/>
    </source>
</evidence>
<evidence type="ECO:0000256" key="1">
    <source>
        <dbReference type="ARBA" id="ARBA00022694"/>
    </source>
</evidence>
<evidence type="ECO:0000313" key="7">
    <source>
        <dbReference type="EMBL" id="OHA84703.1"/>
    </source>
</evidence>
<evidence type="ECO:0000256" key="6">
    <source>
        <dbReference type="SAM" id="MobiDB-lite"/>
    </source>
</evidence>
<dbReference type="InterPro" id="IPR014721">
    <property type="entry name" value="Ribsml_uS5_D2-typ_fold_subgr"/>
</dbReference>
<dbReference type="SUPFAM" id="SSF54211">
    <property type="entry name" value="Ribosomal protein S5 domain 2-like"/>
    <property type="match status" value="1"/>
</dbReference>
<feature type="region of interest" description="Disordered" evidence="6">
    <location>
        <begin position="1"/>
        <end position="21"/>
    </location>
</feature>
<dbReference type="AlphaFoldDB" id="A0A1G2SHZ7"/>
<keyword evidence="2" id="KW-0540">Nuclease</keyword>
<evidence type="ECO:0000256" key="4">
    <source>
        <dbReference type="ARBA" id="ARBA00022801"/>
    </source>
</evidence>
<organism evidence="7 8">
    <name type="scientific">Candidatus Yonathbacteria bacterium RIFOXYD1_FULL_52_36</name>
    <dbReference type="NCBI Taxonomy" id="1802730"/>
    <lineage>
        <taxon>Bacteria</taxon>
        <taxon>Candidatus Yonathiibacteriota</taxon>
    </lineage>
</organism>
<dbReference type="STRING" id="1802730.A2591_00390"/>
<keyword evidence="4" id="KW-0378">Hydrolase</keyword>
<name>A0A1G2SHZ7_9BACT</name>
<protein>
    <submittedName>
        <fullName evidence="7">Uncharacterized protein</fullName>
    </submittedName>
</protein>
<dbReference type="InterPro" id="IPR000100">
    <property type="entry name" value="RNase_P"/>
</dbReference>
<keyword evidence="3" id="KW-0255">Endonuclease</keyword>
<dbReference type="Proteomes" id="UP000178168">
    <property type="component" value="Unassembled WGS sequence"/>
</dbReference>
<gene>
    <name evidence="7" type="ORF">A2591_00390</name>
</gene>
<keyword evidence="1" id="KW-0819">tRNA processing</keyword>
<comment type="caution">
    <text evidence="7">The sequence shown here is derived from an EMBL/GenBank/DDBJ whole genome shotgun (WGS) entry which is preliminary data.</text>
</comment>
<evidence type="ECO:0000256" key="3">
    <source>
        <dbReference type="ARBA" id="ARBA00022759"/>
    </source>
</evidence>
<dbReference type="Pfam" id="PF00825">
    <property type="entry name" value="Ribonuclease_P"/>
    <property type="match status" value="1"/>
</dbReference>
<dbReference type="GO" id="GO:0004526">
    <property type="term" value="F:ribonuclease P activity"/>
    <property type="evidence" value="ECO:0007669"/>
    <property type="project" value="InterPro"/>
</dbReference>
<dbReference type="GO" id="GO:0000049">
    <property type="term" value="F:tRNA binding"/>
    <property type="evidence" value="ECO:0007669"/>
    <property type="project" value="InterPro"/>
</dbReference>
<accession>A0A1G2SHZ7</accession>
<evidence type="ECO:0000256" key="5">
    <source>
        <dbReference type="ARBA" id="ARBA00022884"/>
    </source>
</evidence>
<dbReference type="GO" id="GO:0008033">
    <property type="term" value="P:tRNA processing"/>
    <property type="evidence" value="ECO:0007669"/>
    <property type="project" value="UniProtKB-KW"/>
</dbReference>